<dbReference type="AlphaFoldDB" id="A0A5B0LNB6"/>
<organism evidence="2 3">
    <name type="scientific">Puccinia graminis f. sp. tritici</name>
    <dbReference type="NCBI Taxonomy" id="56615"/>
    <lineage>
        <taxon>Eukaryota</taxon>
        <taxon>Fungi</taxon>
        <taxon>Dikarya</taxon>
        <taxon>Basidiomycota</taxon>
        <taxon>Pucciniomycotina</taxon>
        <taxon>Pucciniomycetes</taxon>
        <taxon>Pucciniales</taxon>
        <taxon>Pucciniaceae</taxon>
        <taxon>Puccinia</taxon>
    </lineage>
</organism>
<evidence type="ECO:0000313" key="2">
    <source>
        <dbReference type="EMBL" id="KAA1065865.1"/>
    </source>
</evidence>
<reference evidence="2 3" key="1">
    <citation type="submission" date="2019-05" db="EMBL/GenBank/DDBJ databases">
        <title>Emergence of the Ug99 lineage of the wheat stem rust pathogen through somatic hybridization.</title>
        <authorList>
            <person name="Li F."/>
            <person name="Upadhyaya N.M."/>
            <person name="Sperschneider J."/>
            <person name="Matny O."/>
            <person name="Nguyen-Phuc H."/>
            <person name="Mago R."/>
            <person name="Raley C."/>
            <person name="Miller M.E."/>
            <person name="Silverstein K.A.T."/>
            <person name="Henningsen E."/>
            <person name="Hirsch C.D."/>
            <person name="Visser B."/>
            <person name="Pretorius Z.A."/>
            <person name="Steffenson B.J."/>
            <person name="Schwessinger B."/>
            <person name="Dodds P.N."/>
            <person name="Figueroa M."/>
        </authorList>
    </citation>
    <scope>NUCLEOTIDE SEQUENCE [LARGE SCALE GENOMIC DNA]</scope>
    <source>
        <strain evidence="2">21-0</strain>
    </source>
</reference>
<feature type="region of interest" description="Disordered" evidence="1">
    <location>
        <begin position="26"/>
        <end position="51"/>
    </location>
</feature>
<gene>
    <name evidence="2" type="ORF">PGT21_013438</name>
</gene>
<protein>
    <submittedName>
        <fullName evidence="2">Uncharacterized protein</fullName>
    </submittedName>
</protein>
<evidence type="ECO:0000313" key="3">
    <source>
        <dbReference type="Proteomes" id="UP000324748"/>
    </source>
</evidence>
<feature type="region of interest" description="Disordered" evidence="1">
    <location>
        <begin position="65"/>
        <end position="101"/>
    </location>
</feature>
<proteinExistence type="predicted"/>
<accession>A0A5B0LNB6</accession>
<comment type="caution">
    <text evidence="2">The sequence shown here is derived from an EMBL/GenBank/DDBJ whole genome shotgun (WGS) entry which is preliminary data.</text>
</comment>
<dbReference type="EMBL" id="VSWC01000196">
    <property type="protein sequence ID" value="KAA1065865.1"/>
    <property type="molecule type" value="Genomic_DNA"/>
</dbReference>
<dbReference type="Proteomes" id="UP000324748">
    <property type="component" value="Unassembled WGS sequence"/>
</dbReference>
<name>A0A5B0LNB6_PUCGR</name>
<evidence type="ECO:0000256" key="1">
    <source>
        <dbReference type="SAM" id="MobiDB-lite"/>
    </source>
</evidence>
<sequence length="101" mass="10507">MQSNAGVDLQFTFVGFVDAGVRPRQTGVQLKKAPKASTGVDSSAARSRSRRGGLVRLADFSAFLTAPSSPGRRQPKAPCSGSLTGAPRRAPLEKVAPSTLP</sequence>
<keyword evidence="3" id="KW-1185">Reference proteome</keyword>